<dbReference type="Pfam" id="PF00348">
    <property type="entry name" value="polyprenyl_synt"/>
    <property type="match status" value="1"/>
</dbReference>
<sequence length="324" mass="37071">MQTIKDLQELVNKKLSERAYEEEPIALFEPMTYALSVGGKRLRPVMVMLATQMYGGDISYAIKPALGLEIFHNFTLLHDDVMDNADIRRNQPTVHKKWNENVAILSGDAMSIKAYQYIVSCKEEHTQDVLKVFNDTALEVCKGQQLDMEFEEREDVAMEEYLQMIYFKTAVLFACSLKMGGILSEAPKDQQDELYELGVNLGMAFQLQDDYLDVYGDVNTFGKNIGGDILEKKKTYLLIKALEKANITEKADLLKLLNDAEIKPEHKIEQVTEFYNKLDVGKDTQHTIVKYIEKCKKNLENLDVPTEHKSELKGLILKLENRSV</sequence>
<evidence type="ECO:0000256" key="1">
    <source>
        <dbReference type="ARBA" id="ARBA00001946"/>
    </source>
</evidence>
<dbReference type="GO" id="GO:0004659">
    <property type="term" value="F:prenyltransferase activity"/>
    <property type="evidence" value="ECO:0007669"/>
    <property type="project" value="InterPro"/>
</dbReference>
<dbReference type="SUPFAM" id="SSF48576">
    <property type="entry name" value="Terpenoid synthases"/>
    <property type="match status" value="1"/>
</dbReference>
<dbReference type="GO" id="GO:0046872">
    <property type="term" value="F:metal ion binding"/>
    <property type="evidence" value="ECO:0007669"/>
    <property type="project" value="UniProtKB-KW"/>
</dbReference>
<keyword evidence="8" id="KW-1185">Reference proteome</keyword>
<dbReference type="InterPro" id="IPR033749">
    <property type="entry name" value="Polyprenyl_synt_CS"/>
</dbReference>
<comment type="caution">
    <text evidence="7">The sequence shown here is derived from an EMBL/GenBank/DDBJ whole genome shotgun (WGS) entry which is preliminary data.</text>
</comment>
<keyword evidence="5" id="KW-0460">Magnesium</keyword>
<evidence type="ECO:0000256" key="5">
    <source>
        <dbReference type="ARBA" id="ARBA00022842"/>
    </source>
</evidence>
<dbReference type="EMBL" id="QENZ01000003">
    <property type="protein sequence ID" value="PVX52341.1"/>
    <property type="molecule type" value="Genomic_DNA"/>
</dbReference>
<dbReference type="CDD" id="cd00685">
    <property type="entry name" value="Trans_IPPS_HT"/>
    <property type="match status" value="1"/>
</dbReference>
<keyword evidence="4" id="KW-0479">Metal-binding</keyword>
<protein>
    <submittedName>
        <fullName evidence="7">Geranylgeranyl diphosphate synthase type II</fullName>
    </submittedName>
</protein>
<comment type="similarity">
    <text evidence="2 6">Belongs to the FPP/GGPP synthase family.</text>
</comment>
<dbReference type="PROSITE" id="PS00444">
    <property type="entry name" value="POLYPRENYL_SYNTHASE_2"/>
    <property type="match status" value="1"/>
</dbReference>
<dbReference type="InterPro" id="IPR000092">
    <property type="entry name" value="Polyprenyl_synt"/>
</dbReference>
<name>A0A7L4USE4_BALHA</name>
<evidence type="ECO:0000313" key="7">
    <source>
        <dbReference type="EMBL" id="PVX52341.1"/>
    </source>
</evidence>
<evidence type="ECO:0000256" key="6">
    <source>
        <dbReference type="RuleBase" id="RU004466"/>
    </source>
</evidence>
<proteinExistence type="inferred from homology"/>
<dbReference type="OrthoDB" id="9805316at2"/>
<evidence type="ECO:0000256" key="2">
    <source>
        <dbReference type="ARBA" id="ARBA00006706"/>
    </source>
</evidence>
<gene>
    <name evidence="7" type="ORF">C7377_0655</name>
</gene>
<keyword evidence="3 6" id="KW-0808">Transferase</keyword>
<accession>A0A7L4USE4</accession>
<dbReference type="InterPro" id="IPR008949">
    <property type="entry name" value="Isoprenoid_synthase_dom_sf"/>
</dbReference>
<dbReference type="Gene3D" id="1.10.600.10">
    <property type="entry name" value="Farnesyl Diphosphate Synthase"/>
    <property type="match status" value="1"/>
</dbReference>
<dbReference type="SFLD" id="SFLDS00005">
    <property type="entry name" value="Isoprenoid_Synthase_Type_I"/>
    <property type="match status" value="1"/>
</dbReference>
<comment type="cofactor">
    <cofactor evidence="1">
        <name>Mg(2+)</name>
        <dbReference type="ChEBI" id="CHEBI:18420"/>
    </cofactor>
</comment>
<dbReference type="RefSeq" id="WP_116495879.1">
    <property type="nucleotide sequence ID" value="NZ_QENZ01000003.1"/>
</dbReference>
<dbReference type="AlphaFoldDB" id="A0A7L4USE4"/>
<dbReference type="Proteomes" id="UP000251835">
    <property type="component" value="Unassembled WGS sequence"/>
</dbReference>
<evidence type="ECO:0000256" key="3">
    <source>
        <dbReference type="ARBA" id="ARBA00022679"/>
    </source>
</evidence>
<dbReference type="GO" id="GO:0008299">
    <property type="term" value="P:isoprenoid biosynthetic process"/>
    <property type="evidence" value="ECO:0007669"/>
    <property type="project" value="InterPro"/>
</dbReference>
<dbReference type="PANTHER" id="PTHR12001:SF85">
    <property type="entry name" value="SHORT CHAIN ISOPRENYL DIPHOSPHATE SYNTHASE"/>
    <property type="match status" value="1"/>
</dbReference>
<evidence type="ECO:0000313" key="8">
    <source>
        <dbReference type="Proteomes" id="UP000251835"/>
    </source>
</evidence>
<reference evidence="7 8" key="1">
    <citation type="submission" date="2018-05" db="EMBL/GenBank/DDBJ databases">
        <title>Genomic Encyclopedia of Type Strains, Phase IV (KMG-IV): sequencing the most valuable type-strain genomes for metagenomic binning, comparative biology and taxonomic classification.</title>
        <authorList>
            <person name="Goeker M."/>
        </authorList>
    </citation>
    <scope>NUCLEOTIDE SEQUENCE [LARGE SCALE GENOMIC DNA]</scope>
    <source>
        <strain evidence="7 8">DSM 28579</strain>
    </source>
</reference>
<dbReference type="PANTHER" id="PTHR12001">
    <property type="entry name" value="GERANYLGERANYL PYROPHOSPHATE SYNTHASE"/>
    <property type="match status" value="1"/>
</dbReference>
<dbReference type="SFLD" id="SFLDG01017">
    <property type="entry name" value="Polyprenyl_Transferase_Like"/>
    <property type="match status" value="1"/>
</dbReference>
<evidence type="ECO:0000256" key="4">
    <source>
        <dbReference type="ARBA" id="ARBA00022723"/>
    </source>
</evidence>
<organism evidence="7 8">
    <name type="scientific">Balneicella halophila</name>
    <dbReference type="NCBI Taxonomy" id="1537566"/>
    <lineage>
        <taxon>Bacteria</taxon>
        <taxon>Pseudomonadati</taxon>
        <taxon>Bacteroidota</taxon>
        <taxon>Bacteroidia</taxon>
        <taxon>Bacteroidales</taxon>
        <taxon>Balneicellaceae</taxon>
        <taxon>Balneicella</taxon>
    </lineage>
</organism>